<dbReference type="HOGENOM" id="CLU_1141307_0_0_11"/>
<dbReference type="STRING" id="526226.Gbro_4131"/>
<reference evidence="2" key="1">
    <citation type="submission" date="2009-10" db="EMBL/GenBank/DDBJ databases">
        <title>The complete chromosome of Gordonia bronchialis DSM 43247.</title>
        <authorList>
            <consortium name="US DOE Joint Genome Institute (JGI-PGF)"/>
            <person name="Lucas S."/>
            <person name="Copeland A."/>
            <person name="Lapidus A."/>
            <person name="Glavina del Rio T."/>
            <person name="Dalin E."/>
            <person name="Tice H."/>
            <person name="Bruce D."/>
            <person name="Goodwin L."/>
            <person name="Pitluck S."/>
            <person name="Kyrpides N."/>
            <person name="Mavromatis K."/>
            <person name="Ivanova N."/>
            <person name="Ovchinnikova G."/>
            <person name="Saunders E."/>
            <person name="Brettin T."/>
            <person name="Detter J.C."/>
            <person name="Han C."/>
            <person name="Larimer F."/>
            <person name="Land M."/>
            <person name="Hauser L."/>
            <person name="Markowitz V."/>
            <person name="Cheng J.-F."/>
            <person name="Hugenholtz P."/>
            <person name="Woyke T."/>
            <person name="Wu D."/>
            <person name="Jando M."/>
            <person name="Schneider S."/>
            <person name="Goeker M."/>
            <person name="Klenk H.-P."/>
            <person name="Eisen J.A."/>
        </authorList>
    </citation>
    <scope>NUCLEOTIDE SEQUENCE [LARGE SCALE GENOMIC DNA]</scope>
    <source>
        <strain evidence="2">ATCC 25592 / DSM 43247 / BCRC 13721 / JCM 3198 / KCTC 3076 / NBRC 16047 / NCTC 10667</strain>
    </source>
</reference>
<protein>
    <recommendedName>
        <fullName evidence="3">FAD dependent oxidoreductase</fullName>
    </recommendedName>
</protein>
<dbReference type="KEGG" id="gbr:Gbro_4131"/>
<reference evidence="1 2" key="2">
    <citation type="journal article" date="2010" name="Stand. Genomic Sci.">
        <title>Complete genome sequence of Gordonia bronchialis type strain (3410).</title>
        <authorList>
            <person name="Ivanova N."/>
            <person name="Sikorski J."/>
            <person name="Jando M."/>
            <person name="Lapidus A."/>
            <person name="Nolan M."/>
            <person name="Lucas S."/>
            <person name="Del Rio T.G."/>
            <person name="Tice H."/>
            <person name="Copeland A."/>
            <person name="Cheng J.F."/>
            <person name="Chen F."/>
            <person name="Bruce D."/>
            <person name="Goodwin L."/>
            <person name="Pitluck S."/>
            <person name="Mavromatis K."/>
            <person name="Ovchinnikova G."/>
            <person name="Pati A."/>
            <person name="Chen A."/>
            <person name="Palaniappan K."/>
            <person name="Land M."/>
            <person name="Hauser L."/>
            <person name="Chang Y.J."/>
            <person name="Jeffries C.D."/>
            <person name="Chain P."/>
            <person name="Saunders E."/>
            <person name="Han C."/>
            <person name="Detter J.C."/>
            <person name="Brettin T."/>
            <person name="Rohde M."/>
            <person name="Goker M."/>
            <person name="Bristow J."/>
            <person name="Eisen J.A."/>
            <person name="Markowitz V."/>
            <person name="Hugenholtz P."/>
            <person name="Klenk H.P."/>
            <person name="Kyrpides N.C."/>
        </authorList>
    </citation>
    <scope>NUCLEOTIDE SEQUENCE [LARGE SCALE GENOMIC DNA]</scope>
    <source>
        <strain evidence="2">ATCC 25592 / DSM 43247 / BCRC 13721 / JCM 3198 / KCTC 3076 / NBRC 16047 / NCTC 10667</strain>
    </source>
</reference>
<dbReference type="Proteomes" id="UP000001219">
    <property type="component" value="Chromosome"/>
</dbReference>
<dbReference type="AlphaFoldDB" id="D0L4R7"/>
<dbReference type="eggNOG" id="COG2072">
    <property type="taxonomic scope" value="Bacteria"/>
</dbReference>
<sequence>MALAFDGTNEREITEVFRPRYAIAPIPDAPNNMFGMLSTAESATIVGGVTTMVRDHLIDVVDRGDATELVLRSGASTPIARNSRVVNCTGYLGRRLDPYEPYLSDQGGVVTISDRSAVMHLTTYGGYFLAHLMFLDKLRDVALYEIDLADLRAKGPATVPYVLVTLAQHNLGLIADAVPFKVLGETGFDLNRWYPLPRQLAGVVGFTLTHRRRRPHLQATLDTLRDRFDVRCGPLTRHTATTA</sequence>
<gene>
    <name evidence="1" type="ordered locus">Gbro_4131</name>
</gene>
<organism evidence="1 2">
    <name type="scientific">Gordonia bronchialis (strain ATCC 25592 / DSM 43247 / BCRC 13721 / JCM 3198 / KCTC 3076 / NBRC 16047 / NCTC 10667)</name>
    <name type="common">Rhodococcus bronchialis</name>
    <dbReference type="NCBI Taxonomy" id="526226"/>
    <lineage>
        <taxon>Bacteria</taxon>
        <taxon>Bacillati</taxon>
        <taxon>Actinomycetota</taxon>
        <taxon>Actinomycetes</taxon>
        <taxon>Mycobacteriales</taxon>
        <taxon>Gordoniaceae</taxon>
        <taxon>Gordonia</taxon>
    </lineage>
</organism>
<evidence type="ECO:0000313" key="1">
    <source>
        <dbReference type="EMBL" id="ACY23292.1"/>
    </source>
</evidence>
<dbReference type="EMBL" id="CP001802">
    <property type="protein sequence ID" value="ACY23292.1"/>
    <property type="molecule type" value="Genomic_DNA"/>
</dbReference>
<evidence type="ECO:0008006" key="3">
    <source>
        <dbReference type="Google" id="ProtNLM"/>
    </source>
</evidence>
<name>D0L4R7_GORB4</name>
<keyword evidence="2" id="KW-1185">Reference proteome</keyword>
<proteinExistence type="predicted"/>
<accession>D0L4R7</accession>
<evidence type="ECO:0000313" key="2">
    <source>
        <dbReference type="Proteomes" id="UP000001219"/>
    </source>
</evidence>
<dbReference type="RefSeq" id="WP_012835793.1">
    <property type="nucleotide sequence ID" value="NC_013441.1"/>
</dbReference>